<evidence type="ECO:0000313" key="2">
    <source>
        <dbReference type="EMBL" id="KAJ1372771.1"/>
    </source>
</evidence>
<evidence type="ECO:0008006" key="4">
    <source>
        <dbReference type="Google" id="ProtNLM"/>
    </source>
</evidence>
<accession>A0AAD5WK46</accession>
<dbReference type="EMBL" id="JAHQIW010007182">
    <property type="protein sequence ID" value="KAJ1372771.1"/>
    <property type="molecule type" value="Genomic_DNA"/>
</dbReference>
<dbReference type="AlphaFoldDB" id="A0AAD5WK46"/>
<feature type="region of interest" description="Disordered" evidence="1">
    <location>
        <begin position="42"/>
        <end position="70"/>
    </location>
</feature>
<protein>
    <recommendedName>
        <fullName evidence="4">Mos1 transposase HTH domain-containing protein</fullName>
    </recommendedName>
</protein>
<dbReference type="Proteomes" id="UP001196413">
    <property type="component" value="Unassembled WGS sequence"/>
</dbReference>
<evidence type="ECO:0000256" key="1">
    <source>
        <dbReference type="SAM" id="MobiDB-lite"/>
    </source>
</evidence>
<name>A0AAD5WK46_PARTN</name>
<organism evidence="2 3">
    <name type="scientific">Parelaphostrongylus tenuis</name>
    <name type="common">Meningeal worm</name>
    <dbReference type="NCBI Taxonomy" id="148309"/>
    <lineage>
        <taxon>Eukaryota</taxon>
        <taxon>Metazoa</taxon>
        <taxon>Ecdysozoa</taxon>
        <taxon>Nematoda</taxon>
        <taxon>Chromadorea</taxon>
        <taxon>Rhabditida</taxon>
        <taxon>Rhabditina</taxon>
        <taxon>Rhabditomorpha</taxon>
        <taxon>Strongyloidea</taxon>
        <taxon>Metastrongylidae</taxon>
        <taxon>Parelaphostrongylus</taxon>
    </lineage>
</organism>
<gene>
    <name evidence="2" type="ORF">KIN20_035019</name>
</gene>
<evidence type="ECO:0000313" key="3">
    <source>
        <dbReference type="Proteomes" id="UP001196413"/>
    </source>
</evidence>
<proteinExistence type="predicted"/>
<reference evidence="2" key="1">
    <citation type="submission" date="2021-06" db="EMBL/GenBank/DDBJ databases">
        <title>Parelaphostrongylus tenuis whole genome reference sequence.</title>
        <authorList>
            <person name="Garwood T.J."/>
            <person name="Larsen P.A."/>
            <person name="Fountain-Jones N.M."/>
            <person name="Garbe J.R."/>
            <person name="Macchietto M.G."/>
            <person name="Kania S.A."/>
            <person name="Gerhold R.W."/>
            <person name="Richards J.E."/>
            <person name="Wolf T.M."/>
        </authorList>
    </citation>
    <scope>NUCLEOTIDE SEQUENCE</scope>
    <source>
        <strain evidence="2">MNPRO001-30</strain>
        <tissue evidence="2">Meninges</tissue>
    </source>
</reference>
<sequence>MFCLEAVEEIHKSEGRGTATKSTVGRWFKRLRFEEASFDLEDMPRSGLPSVSDESDLQAPLDAEPSQLHL</sequence>
<keyword evidence="3" id="KW-1185">Reference proteome</keyword>
<comment type="caution">
    <text evidence="2">The sequence shown here is derived from an EMBL/GenBank/DDBJ whole genome shotgun (WGS) entry which is preliminary data.</text>
</comment>